<keyword evidence="12 20" id="KW-0547">Nucleotide-binding</keyword>
<keyword evidence="6" id="KW-0597">Phosphoprotein</keyword>
<dbReference type="Pfam" id="PF08263">
    <property type="entry name" value="LRRNT_2"/>
    <property type="match status" value="1"/>
</dbReference>
<keyword evidence="25" id="KW-1185">Reference proteome</keyword>
<keyword evidence="13" id="KW-0418">Kinase</keyword>
<keyword evidence="7" id="KW-0433">Leucine-rich repeat</keyword>
<dbReference type="FunFam" id="1.10.510.10:FF:000417">
    <property type="entry name" value="Leucine-rich repeat receptor-like protein kinase"/>
    <property type="match status" value="1"/>
</dbReference>
<dbReference type="SUPFAM" id="SSF52058">
    <property type="entry name" value="L domain-like"/>
    <property type="match status" value="1"/>
</dbReference>
<name>A0A9Q1KY82_9CARY</name>
<evidence type="ECO:0000256" key="19">
    <source>
        <dbReference type="ARBA" id="ARBA00048679"/>
    </source>
</evidence>
<keyword evidence="5" id="KW-0723">Serine/threonine-protein kinase</keyword>
<evidence type="ECO:0000256" key="2">
    <source>
        <dbReference type="ARBA" id="ARBA00008684"/>
    </source>
</evidence>
<comment type="catalytic activity">
    <reaction evidence="19">
        <text>L-seryl-[protein] + ATP = O-phospho-L-seryl-[protein] + ADP + H(+)</text>
        <dbReference type="Rhea" id="RHEA:17989"/>
        <dbReference type="Rhea" id="RHEA-COMP:9863"/>
        <dbReference type="Rhea" id="RHEA-COMP:11604"/>
        <dbReference type="ChEBI" id="CHEBI:15378"/>
        <dbReference type="ChEBI" id="CHEBI:29999"/>
        <dbReference type="ChEBI" id="CHEBI:30616"/>
        <dbReference type="ChEBI" id="CHEBI:83421"/>
        <dbReference type="ChEBI" id="CHEBI:456216"/>
        <dbReference type="EC" id="2.7.11.1"/>
    </reaction>
</comment>
<dbReference type="PROSITE" id="PS00107">
    <property type="entry name" value="PROTEIN_KINASE_ATP"/>
    <property type="match status" value="1"/>
</dbReference>
<evidence type="ECO:0000256" key="7">
    <source>
        <dbReference type="ARBA" id="ARBA00022614"/>
    </source>
</evidence>
<evidence type="ECO:0000256" key="17">
    <source>
        <dbReference type="ARBA" id="ARBA00023180"/>
    </source>
</evidence>
<dbReference type="GO" id="GO:0005886">
    <property type="term" value="C:plasma membrane"/>
    <property type="evidence" value="ECO:0007669"/>
    <property type="project" value="UniProtKB-SubCell"/>
</dbReference>
<dbReference type="PROSITE" id="PS50011">
    <property type="entry name" value="PROTEIN_KINASE_DOM"/>
    <property type="match status" value="1"/>
</dbReference>
<evidence type="ECO:0000256" key="13">
    <source>
        <dbReference type="ARBA" id="ARBA00022777"/>
    </source>
</evidence>
<evidence type="ECO:0000256" key="12">
    <source>
        <dbReference type="ARBA" id="ARBA00022741"/>
    </source>
</evidence>
<dbReference type="Gene3D" id="1.10.510.10">
    <property type="entry name" value="Transferase(Phosphotransferase) domain 1"/>
    <property type="match status" value="1"/>
</dbReference>
<dbReference type="GO" id="GO:0009791">
    <property type="term" value="P:post-embryonic development"/>
    <property type="evidence" value="ECO:0007669"/>
    <property type="project" value="UniProtKB-ARBA"/>
</dbReference>
<dbReference type="FunFam" id="3.80.10.10:FF:000215">
    <property type="entry name" value="Receptor-like protein kinase HSL1"/>
    <property type="match status" value="1"/>
</dbReference>
<dbReference type="AlphaFoldDB" id="A0A9Q1KY82"/>
<dbReference type="GO" id="GO:0004674">
    <property type="term" value="F:protein serine/threonine kinase activity"/>
    <property type="evidence" value="ECO:0007669"/>
    <property type="project" value="UniProtKB-KW"/>
</dbReference>
<evidence type="ECO:0000256" key="14">
    <source>
        <dbReference type="ARBA" id="ARBA00022840"/>
    </source>
</evidence>
<dbReference type="SMART" id="SM00369">
    <property type="entry name" value="LRR_TYP"/>
    <property type="match status" value="6"/>
</dbReference>
<dbReference type="InterPro" id="IPR013210">
    <property type="entry name" value="LRR_N_plant-typ"/>
</dbReference>
<dbReference type="InterPro" id="IPR008271">
    <property type="entry name" value="Ser/Thr_kinase_AS"/>
</dbReference>
<dbReference type="InterPro" id="IPR017441">
    <property type="entry name" value="Protein_kinase_ATP_BS"/>
</dbReference>
<dbReference type="Pfam" id="PF00560">
    <property type="entry name" value="LRR_1"/>
    <property type="match status" value="5"/>
</dbReference>
<dbReference type="Gene3D" id="3.80.10.10">
    <property type="entry name" value="Ribonuclease Inhibitor"/>
    <property type="match status" value="3"/>
</dbReference>
<evidence type="ECO:0000256" key="18">
    <source>
        <dbReference type="ARBA" id="ARBA00047899"/>
    </source>
</evidence>
<keyword evidence="15 21" id="KW-1133">Transmembrane helix</keyword>
<dbReference type="GO" id="GO:0033612">
    <property type="term" value="F:receptor serine/threonine kinase binding"/>
    <property type="evidence" value="ECO:0007669"/>
    <property type="project" value="TreeGrafter"/>
</dbReference>
<proteinExistence type="inferred from homology"/>
<evidence type="ECO:0000256" key="1">
    <source>
        <dbReference type="ARBA" id="ARBA00004251"/>
    </source>
</evidence>
<dbReference type="EMBL" id="JAKOGI010000007">
    <property type="protein sequence ID" value="KAJ8451763.1"/>
    <property type="molecule type" value="Genomic_DNA"/>
</dbReference>
<dbReference type="SMART" id="SM00220">
    <property type="entry name" value="S_TKc"/>
    <property type="match status" value="1"/>
</dbReference>
<dbReference type="EC" id="2.7.11.1" evidence="3"/>
<dbReference type="GO" id="GO:0005524">
    <property type="term" value="F:ATP binding"/>
    <property type="evidence" value="ECO:0007669"/>
    <property type="project" value="UniProtKB-UniRule"/>
</dbReference>
<dbReference type="FunFam" id="3.80.10.10:FF:000041">
    <property type="entry name" value="LRR receptor-like serine/threonine-protein kinase ERECTA"/>
    <property type="match status" value="1"/>
</dbReference>
<dbReference type="InterPro" id="IPR003591">
    <property type="entry name" value="Leu-rich_rpt_typical-subtyp"/>
</dbReference>
<keyword evidence="14 20" id="KW-0067">ATP-binding</keyword>
<evidence type="ECO:0000256" key="6">
    <source>
        <dbReference type="ARBA" id="ARBA00022553"/>
    </source>
</evidence>
<organism evidence="24 25">
    <name type="scientific">Carnegiea gigantea</name>
    <dbReference type="NCBI Taxonomy" id="171969"/>
    <lineage>
        <taxon>Eukaryota</taxon>
        <taxon>Viridiplantae</taxon>
        <taxon>Streptophyta</taxon>
        <taxon>Embryophyta</taxon>
        <taxon>Tracheophyta</taxon>
        <taxon>Spermatophyta</taxon>
        <taxon>Magnoliopsida</taxon>
        <taxon>eudicotyledons</taxon>
        <taxon>Gunneridae</taxon>
        <taxon>Pentapetalae</taxon>
        <taxon>Caryophyllales</taxon>
        <taxon>Cactineae</taxon>
        <taxon>Cactaceae</taxon>
        <taxon>Cactoideae</taxon>
        <taxon>Echinocereeae</taxon>
        <taxon>Carnegiea</taxon>
    </lineage>
</organism>
<feature type="domain" description="Protein kinase" evidence="23">
    <location>
        <begin position="687"/>
        <end position="980"/>
    </location>
</feature>
<dbReference type="SUPFAM" id="SSF52047">
    <property type="entry name" value="RNI-like"/>
    <property type="match status" value="1"/>
</dbReference>
<evidence type="ECO:0000256" key="11">
    <source>
        <dbReference type="ARBA" id="ARBA00022737"/>
    </source>
</evidence>
<dbReference type="InterPro" id="IPR001611">
    <property type="entry name" value="Leu-rich_rpt"/>
</dbReference>
<evidence type="ECO:0000313" key="25">
    <source>
        <dbReference type="Proteomes" id="UP001153076"/>
    </source>
</evidence>
<dbReference type="OrthoDB" id="2021138at2759"/>
<dbReference type="FunFam" id="3.80.10.10:FF:000453">
    <property type="entry name" value="Leucine-rich receptor-like protein kinase family protein"/>
    <property type="match status" value="1"/>
</dbReference>
<keyword evidence="10 22" id="KW-0732">Signal</keyword>
<dbReference type="GO" id="GO:0006952">
    <property type="term" value="P:defense response"/>
    <property type="evidence" value="ECO:0007669"/>
    <property type="project" value="UniProtKB-ARBA"/>
</dbReference>
<keyword evidence="8" id="KW-0808">Transferase</keyword>
<reference evidence="24" key="1">
    <citation type="submission" date="2022-04" db="EMBL/GenBank/DDBJ databases">
        <title>Carnegiea gigantea Genome sequencing and assembly v2.</title>
        <authorList>
            <person name="Copetti D."/>
            <person name="Sanderson M.J."/>
            <person name="Burquez A."/>
            <person name="Wojciechowski M.F."/>
        </authorList>
    </citation>
    <scope>NUCLEOTIDE SEQUENCE</scope>
    <source>
        <strain evidence="24">SGP5-SGP5p</strain>
        <tissue evidence="24">Aerial part</tissue>
    </source>
</reference>
<protein>
    <recommendedName>
        <fullName evidence="3">non-specific serine/threonine protein kinase</fullName>
        <ecNumber evidence="3">2.7.11.1</ecNumber>
    </recommendedName>
</protein>
<feature type="chain" id="PRO_5040465289" description="non-specific serine/threonine protein kinase" evidence="22">
    <location>
        <begin position="18"/>
        <end position="981"/>
    </location>
</feature>
<dbReference type="PANTHER" id="PTHR48056">
    <property type="entry name" value="LRR RECEPTOR-LIKE SERINE/THREONINE-PROTEIN KINASE-RELATED"/>
    <property type="match status" value="1"/>
</dbReference>
<keyword evidence="9 21" id="KW-0812">Transmembrane</keyword>
<keyword evidence="4" id="KW-1003">Cell membrane</keyword>
<evidence type="ECO:0000313" key="24">
    <source>
        <dbReference type="EMBL" id="KAJ8451763.1"/>
    </source>
</evidence>
<evidence type="ECO:0000256" key="3">
    <source>
        <dbReference type="ARBA" id="ARBA00012513"/>
    </source>
</evidence>
<evidence type="ECO:0000256" key="10">
    <source>
        <dbReference type="ARBA" id="ARBA00022729"/>
    </source>
</evidence>
<feature type="transmembrane region" description="Helical" evidence="21">
    <location>
        <begin position="628"/>
        <end position="650"/>
    </location>
</feature>
<evidence type="ECO:0000256" key="16">
    <source>
        <dbReference type="ARBA" id="ARBA00023136"/>
    </source>
</evidence>
<dbReference type="Pfam" id="PF23598">
    <property type="entry name" value="LRR_14"/>
    <property type="match status" value="1"/>
</dbReference>
<dbReference type="PROSITE" id="PS00108">
    <property type="entry name" value="PROTEIN_KINASE_ST"/>
    <property type="match status" value="1"/>
</dbReference>
<evidence type="ECO:0000256" key="4">
    <source>
        <dbReference type="ARBA" id="ARBA00022475"/>
    </source>
</evidence>
<dbReference type="InterPro" id="IPR000719">
    <property type="entry name" value="Prot_kinase_dom"/>
</dbReference>
<dbReference type="SUPFAM" id="SSF56112">
    <property type="entry name" value="Protein kinase-like (PK-like)"/>
    <property type="match status" value="1"/>
</dbReference>
<dbReference type="InterPro" id="IPR055414">
    <property type="entry name" value="LRR_R13L4/SHOC2-like"/>
</dbReference>
<evidence type="ECO:0000256" key="5">
    <source>
        <dbReference type="ARBA" id="ARBA00022527"/>
    </source>
</evidence>
<sequence length="981" mass="109378">MSLFLLLFFCSLSYVASLPSDAEVLIRVKNAQISDPNNRLSNWVISDGHDDHHGDDSLPCKWTGILCNSNSSVISIHLRDLGLSGEFPSGFCRVRTLQNISIADNYFEGAISMQSLSLCSQLSSLNLSSNNFAGKLPGLSPEFTNLYSLDLSINNFSGEIPASFGNLPALRVLRLFGNSLTGSAIPEFFINLTELTHLELAYNLFAPSEIPPAIGNLSNLQILWLTRSNLVGKIPDSICRLKSLKNFDVATNSLSGEIPRCIGNMSSLVQLELYENQLSGELPETLGDLKNLLFFDVSQNNLTGILPEGLASLPLMSLNLNDNRFHGKIPGILAQNRNLYQLKLFNNSFSGELPADLGLNSNLEEFDVSTNKLSGKLPINLCHNQNLGQIIVFNNNFSGDFPESYENCSSLAYLRIHYNNFSGEFPRGIWSLPRLYFAEMTHNRFEGVLPPTIANAPEVTNLLISRNTFSGKLPDEICRLKKLTVLDLSSNQFSGELPKCMTSLMNLQTIDLQDNMFSGKFPSNVNSWIHLTELNVSRNQFSGEIPSQLGDLPVLTYLDLSENSFSGRIPVELTKLKLNKFNISDNNLEGQVPWGFNRDFYVYSLFGNPKLCSSDLKPLHPCPKPRPISLYLITVLGVLAFILLSSILWLHKTKLQASSVKLNKNCRYKLTTFQPLRFNEQDIVPHLTEKNLIGSGGSGQVYRVMLKSGQAVAVKKLWGGNKNSDMDLLFMSEVETLRWVRHGNIVKLLFSCIGEDFRMLGYEYMSNGSLGDILHGAKSARLLEWPQRFAIALGAAKGLAYLHHDCVPAIVHRDVKSNNILLDDEFMPRLADFGLAKPLLRQNSLGEEESVMAMSRVAGSCGYLAPEYAYTLKVTEKSDVYSFGVVLMELVTGKRPNDPFFGENKDIVKWVTERVLDTVDLERTNWIVDPRMNASTCNHKDIKKTIDVAILCTSSFPMTRPSMRRVVELLRDNTTTTPNVK</sequence>
<comment type="catalytic activity">
    <reaction evidence="18">
        <text>L-threonyl-[protein] + ATP = O-phospho-L-threonyl-[protein] + ADP + H(+)</text>
        <dbReference type="Rhea" id="RHEA:46608"/>
        <dbReference type="Rhea" id="RHEA-COMP:11060"/>
        <dbReference type="Rhea" id="RHEA-COMP:11605"/>
        <dbReference type="ChEBI" id="CHEBI:15378"/>
        <dbReference type="ChEBI" id="CHEBI:30013"/>
        <dbReference type="ChEBI" id="CHEBI:30616"/>
        <dbReference type="ChEBI" id="CHEBI:61977"/>
        <dbReference type="ChEBI" id="CHEBI:456216"/>
        <dbReference type="EC" id="2.7.11.1"/>
    </reaction>
</comment>
<dbReference type="InterPro" id="IPR032675">
    <property type="entry name" value="LRR_dom_sf"/>
</dbReference>
<feature type="signal peptide" evidence="22">
    <location>
        <begin position="1"/>
        <end position="17"/>
    </location>
</feature>
<gene>
    <name evidence="24" type="ORF">Cgig2_007246</name>
</gene>
<comment type="similarity">
    <text evidence="2">Belongs to the protein kinase superfamily. Ser/Thr protein kinase family.</text>
</comment>
<evidence type="ECO:0000256" key="21">
    <source>
        <dbReference type="SAM" id="Phobius"/>
    </source>
</evidence>
<keyword evidence="11" id="KW-0677">Repeat</keyword>
<keyword evidence="17" id="KW-0325">Glycoprotein</keyword>
<comment type="caution">
    <text evidence="24">The sequence shown here is derived from an EMBL/GenBank/DDBJ whole genome shotgun (WGS) entry which is preliminary data.</text>
</comment>
<dbReference type="InterPro" id="IPR011009">
    <property type="entry name" value="Kinase-like_dom_sf"/>
</dbReference>
<dbReference type="Gene3D" id="3.30.200.20">
    <property type="entry name" value="Phosphorylase Kinase, domain 1"/>
    <property type="match status" value="1"/>
</dbReference>
<accession>A0A9Q1KY82</accession>
<dbReference type="InterPro" id="IPR050647">
    <property type="entry name" value="Plant_LRR-RLKs"/>
</dbReference>
<evidence type="ECO:0000256" key="9">
    <source>
        <dbReference type="ARBA" id="ARBA00022692"/>
    </source>
</evidence>
<comment type="subcellular location">
    <subcellularLocation>
        <location evidence="1">Cell membrane</location>
        <topology evidence="1">Single-pass type I membrane protein</topology>
    </subcellularLocation>
</comment>
<evidence type="ECO:0000256" key="20">
    <source>
        <dbReference type="PROSITE-ProRule" id="PRU10141"/>
    </source>
</evidence>
<evidence type="ECO:0000259" key="23">
    <source>
        <dbReference type="PROSITE" id="PS50011"/>
    </source>
</evidence>
<evidence type="ECO:0000256" key="8">
    <source>
        <dbReference type="ARBA" id="ARBA00022679"/>
    </source>
</evidence>
<evidence type="ECO:0000256" key="22">
    <source>
        <dbReference type="SAM" id="SignalP"/>
    </source>
</evidence>
<dbReference type="GO" id="GO:0051707">
    <property type="term" value="P:response to other organism"/>
    <property type="evidence" value="ECO:0007669"/>
    <property type="project" value="UniProtKB-ARBA"/>
</dbReference>
<feature type="binding site" evidence="20">
    <location>
        <position position="716"/>
    </location>
    <ligand>
        <name>ATP</name>
        <dbReference type="ChEBI" id="CHEBI:30616"/>
    </ligand>
</feature>
<dbReference type="Pfam" id="PF00069">
    <property type="entry name" value="Pkinase"/>
    <property type="match status" value="1"/>
</dbReference>
<dbReference type="PANTHER" id="PTHR48056:SF35">
    <property type="entry name" value="LRR RECEPTOR-LIKE SERINE_THREONINE-PROTEIN KINASE HSL2"/>
    <property type="match status" value="1"/>
</dbReference>
<keyword evidence="16 21" id="KW-0472">Membrane</keyword>
<dbReference type="Proteomes" id="UP001153076">
    <property type="component" value="Unassembled WGS sequence"/>
</dbReference>
<evidence type="ECO:0000256" key="15">
    <source>
        <dbReference type="ARBA" id="ARBA00022989"/>
    </source>
</evidence>